<feature type="transmembrane region" description="Helical" evidence="1">
    <location>
        <begin position="36"/>
        <end position="54"/>
    </location>
</feature>
<protein>
    <submittedName>
        <fullName evidence="2">Uncharacterized protein</fullName>
    </submittedName>
</protein>
<dbReference type="EMBL" id="LAZR01000008">
    <property type="protein sequence ID" value="KKO09126.1"/>
    <property type="molecule type" value="Genomic_DNA"/>
</dbReference>
<feature type="transmembrane region" description="Helical" evidence="1">
    <location>
        <begin position="84"/>
        <end position="105"/>
    </location>
</feature>
<feature type="transmembrane region" description="Helical" evidence="1">
    <location>
        <begin position="12"/>
        <end position="30"/>
    </location>
</feature>
<organism evidence="2">
    <name type="scientific">marine sediment metagenome</name>
    <dbReference type="NCBI Taxonomy" id="412755"/>
    <lineage>
        <taxon>unclassified sequences</taxon>
        <taxon>metagenomes</taxon>
        <taxon>ecological metagenomes</taxon>
    </lineage>
</organism>
<evidence type="ECO:0000313" key="2">
    <source>
        <dbReference type="EMBL" id="KKO09126.1"/>
    </source>
</evidence>
<name>A0A0F9VVN2_9ZZZZ</name>
<evidence type="ECO:0000256" key="1">
    <source>
        <dbReference type="SAM" id="Phobius"/>
    </source>
</evidence>
<feature type="transmembrane region" description="Helical" evidence="1">
    <location>
        <begin position="284"/>
        <end position="306"/>
    </location>
</feature>
<gene>
    <name evidence="2" type="ORF">LCGC14_0042450</name>
</gene>
<sequence length="628" mass="68014">MRFVSALAAKTVLYALTGCLLVLGVIRYYPLAAMNLSGLLVVVLVLSWLAFQYLSRVHLMRRHALLSHVTSEGSRLRRLFWDSFLQRLVLIIVALASAVIALTMTSELSELEWLVIAGSLPLFLMCYGLSYRWFAAELTPQYRLPVLLRISHRSTLAVSAVILMLLQFYIADVPDTRHLNLATVLQTGYQRQAGEAVLAPVGVLLGINAALNDGMWHLMELAAASDTLLTPVRLGVWLVFLLVNALKLGAIWVLLLGLVTLVAGRQASDAATLGATPFSRYFSIAMIVLLLVYLLLTQINIGSYLVPQQDSRAGAQPQPQPLPGPVDPCVNVDAGQQLQQQQALANQAQQALSVQQQAMLDRINRDIDVRVERAFAPAAGGVERFLDWNFSLRGQYTQLAFMGRSVVAENTFADYIGDQIDAYVGSVVEPGLGDINAAVASGFNEQVRQIYRVQDALMTQLLATADCLALPAPTLALDDYMDKSLVGAGSGAGIIAARASMRMGSRVVSRTASKRVISGGFARLTGRLATSAAAGGTGALCGPLVFICAPVLAAATWVGTDLLINEVDESLNREQMRADMMAVLAEDEAAMKAALKDAYTGAAQQMFADIEAYQQRRFNINRDAFPPQ</sequence>
<dbReference type="AlphaFoldDB" id="A0A0F9VVN2"/>
<proteinExistence type="predicted"/>
<feature type="transmembrane region" description="Helical" evidence="1">
    <location>
        <begin position="155"/>
        <end position="171"/>
    </location>
</feature>
<feature type="transmembrane region" description="Helical" evidence="1">
    <location>
        <begin position="236"/>
        <end position="263"/>
    </location>
</feature>
<comment type="caution">
    <text evidence="2">The sequence shown here is derived from an EMBL/GenBank/DDBJ whole genome shotgun (WGS) entry which is preliminary data.</text>
</comment>
<keyword evidence="1" id="KW-0812">Transmembrane</keyword>
<reference evidence="2" key="1">
    <citation type="journal article" date="2015" name="Nature">
        <title>Complex archaea that bridge the gap between prokaryotes and eukaryotes.</title>
        <authorList>
            <person name="Spang A."/>
            <person name="Saw J.H."/>
            <person name="Jorgensen S.L."/>
            <person name="Zaremba-Niedzwiedzka K."/>
            <person name="Martijn J."/>
            <person name="Lind A.E."/>
            <person name="van Eijk R."/>
            <person name="Schleper C."/>
            <person name="Guy L."/>
            <person name="Ettema T.J."/>
        </authorList>
    </citation>
    <scope>NUCLEOTIDE SEQUENCE</scope>
</reference>
<feature type="transmembrane region" description="Helical" evidence="1">
    <location>
        <begin position="111"/>
        <end position="134"/>
    </location>
</feature>
<accession>A0A0F9VVN2</accession>
<keyword evidence="1" id="KW-0472">Membrane</keyword>
<keyword evidence="1" id="KW-1133">Transmembrane helix</keyword>